<dbReference type="OrthoDB" id="9788332at2"/>
<dbReference type="Pfam" id="PF09912">
    <property type="entry name" value="DUF2141"/>
    <property type="match status" value="1"/>
</dbReference>
<keyword evidence="2" id="KW-1185">Reference proteome</keyword>
<dbReference type="EMBL" id="CP034951">
    <property type="protein sequence ID" value="QAA82040.1"/>
    <property type="molecule type" value="Genomic_DNA"/>
</dbReference>
<dbReference type="KEGG" id="aev:EI546_10025"/>
<evidence type="ECO:0000313" key="1">
    <source>
        <dbReference type="EMBL" id="QAA82040.1"/>
    </source>
</evidence>
<dbReference type="Proteomes" id="UP000285517">
    <property type="component" value="Chromosome"/>
</dbReference>
<dbReference type="AlphaFoldDB" id="A0A410G444"/>
<evidence type="ECO:0000313" key="2">
    <source>
        <dbReference type="Proteomes" id="UP000285517"/>
    </source>
</evidence>
<gene>
    <name evidence="1" type="ORF">EI546_10025</name>
</gene>
<reference evidence="1 2" key="1">
    <citation type="submission" date="2019-01" db="EMBL/GenBank/DDBJ databases">
        <title>Complete genome sequencing of Aequorivita sp. H23M31.</title>
        <authorList>
            <person name="Bae J.-W."/>
        </authorList>
    </citation>
    <scope>NUCLEOTIDE SEQUENCE [LARGE SCALE GENOMIC DNA]</scope>
    <source>
        <strain evidence="1 2">H23M31</strain>
    </source>
</reference>
<protein>
    <submittedName>
        <fullName evidence="1">DUF2141 domain-containing protein</fullName>
    </submittedName>
</protein>
<sequence>MNYLFLFLTVFLFHSSSENKELTITISNIKNIEGELVLGLYNNGDRFLEAGEAYKTISRKVESSSEVIVIKNLPLGTYAVSLYHDKNSNGKCDRNFVGIPKEPYGFSNNFKPKFSAPKFEDCKFEFSSNQNLQISLVH</sequence>
<name>A0A410G444_9FLAO</name>
<proteinExistence type="predicted"/>
<dbReference type="RefSeq" id="WP_128250414.1">
    <property type="nucleotide sequence ID" value="NZ_CP034951.1"/>
</dbReference>
<organism evidence="1 2">
    <name type="scientific">Aequorivita ciconiae</name>
    <dbReference type="NCBI Taxonomy" id="2494375"/>
    <lineage>
        <taxon>Bacteria</taxon>
        <taxon>Pseudomonadati</taxon>
        <taxon>Bacteroidota</taxon>
        <taxon>Flavobacteriia</taxon>
        <taxon>Flavobacteriales</taxon>
        <taxon>Flavobacteriaceae</taxon>
        <taxon>Aequorivita</taxon>
    </lineage>
</organism>
<dbReference type="InterPro" id="IPR018673">
    <property type="entry name" value="DUF2141"/>
</dbReference>
<accession>A0A410G444</accession>